<dbReference type="InterPro" id="IPR050248">
    <property type="entry name" value="Polysacc_deacetylase_ArnD"/>
</dbReference>
<dbReference type="GO" id="GO:0016810">
    <property type="term" value="F:hydrolase activity, acting on carbon-nitrogen (but not peptide) bonds"/>
    <property type="evidence" value="ECO:0007669"/>
    <property type="project" value="InterPro"/>
</dbReference>
<evidence type="ECO:0000259" key="1">
    <source>
        <dbReference type="PROSITE" id="PS51677"/>
    </source>
</evidence>
<dbReference type="GO" id="GO:0016020">
    <property type="term" value="C:membrane"/>
    <property type="evidence" value="ECO:0007669"/>
    <property type="project" value="TreeGrafter"/>
</dbReference>
<reference evidence="2 3" key="1">
    <citation type="submission" date="2016-12" db="EMBL/GenBank/DDBJ databases">
        <title>The whole genome sequencing and assembly of Bacillus cohnii DSM 6307T strain.</title>
        <authorList>
            <person name="Lee Y.-J."/>
            <person name="Yi H."/>
            <person name="Bahn Y.-S."/>
            <person name="Kim J.F."/>
            <person name="Lee D.-W."/>
        </authorList>
    </citation>
    <scope>NUCLEOTIDE SEQUENCE [LARGE SCALE GENOMIC DNA]</scope>
    <source>
        <strain evidence="2 3">DSM 6307</strain>
    </source>
</reference>
<keyword evidence="3" id="KW-1185">Reference proteome</keyword>
<dbReference type="InterPro" id="IPR011330">
    <property type="entry name" value="Glyco_hydro/deAcase_b/a-brl"/>
</dbReference>
<accession>A0A223KRA3</accession>
<organism evidence="2 3">
    <name type="scientific">Sutcliffiella cohnii</name>
    <dbReference type="NCBI Taxonomy" id="33932"/>
    <lineage>
        <taxon>Bacteria</taxon>
        <taxon>Bacillati</taxon>
        <taxon>Bacillota</taxon>
        <taxon>Bacilli</taxon>
        <taxon>Bacillales</taxon>
        <taxon>Bacillaceae</taxon>
        <taxon>Sutcliffiella</taxon>
    </lineage>
</organism>
<dbReference type="PANTHER" id="PTHR10587">
    <property type="entry name" value="GLYCOSYL TRANSFERASE-RELATED"/>
    <property type="match status" value="1"/>
</dbReference>
<dbReference type="InterPro" id="IPR014228">
    <property type="entry name" value="Spore_polysacc_deacetyl_YlxY"/>
</dbReference>
<name>A0A223KRA3_9BACI</name>
<feature type="domain" description="NodB homology" evidence="1">
    <location>
        <begin position="126"/>
        <end position="302"/>
    </location>
</feature>
<dbReference type="Gene3D" id="3.20.20.370">
    <property type="entry name" value="Glycoside hydrolase/deacetylase"/>
    <property type="match status" value="1"/>
</dbReference>
<dbReference type="InterPro" id="IPR002509">
    <property type="entry name" value="NODB_dom"/>
</dbReference>
<dbReference type="NCBIfam" id="TIGR02873">
    <property type="entry name" value="spore_ylxY"/>
    <property type="match status" value="1"/>
</dbReference>
<sequence length="314" mass="35428">MNRRFSTFVFCLIAIISYQTTPYFNNSISTSIVAQEVAGIKDSLMLEIEEKASAYEIPPQDARIDKVWKAVPGYNGRTVDIKASYEKMKKSGVFDEKKLVFKQLSPQIHLKDLSASPIYKGHEDKKMVSFIVNVAWGNEYIPDMLETLKKHEIKATFFLEGRWVKENPSIAKMIVDAGHEVGNHSYSHPNMKTLGANAVRDQLLKTNSVIEATTGVKVKWFAPPSGSFRQEVVEIAKQYNMGTIMWSVDTIDWQRPEPNVIVDRVMGKVHPGAIILMHPTDPTSKSLETLIVSIKEKDLHIGTISSLLSEERMD</sequence>
<proteinExistence type="predicted"/>
<evidence type="ECO:0000313" key="3">
    <source>
        <dbReference type="Proteomes" id="UP000215224"/>
    </source>
</evidence>
<dbReference type="STRING" id="1314751.GCA_001591425_01135"/>
<gene>
    <name evidence="2" type="ORF">BC6307_12365</name>
</gene>
<protein>
    <recommendedName>
        <fullName evidence="1">NodB homology domain-containing protein</fullName>
    </recommendedName>
</protein>
<dbReference type="GO" id="GO:0005975">
    <property type="term" value="P:carbohydrate metabolic process"/>
    <property type="evidence" value="ECO:0007669"/>
    <property type="project" value="InterPro"/>
</dbReference>
<evidence type="ECO:0000313" key="2">
    <source>
        <dbReference type="EMBL" id="AST92012.1"/>
    </source>
</evidence>
<dbReference type="PROSITE" id="PS51677">
    <property type="entry name" value="NODB"/>
    <property type="match status" value="1"/>
</dbReference>
<dbReference type="Proteomes" id="UP000215224">
    <property type="component" value="Chromosome"/>
</dbReference>
<dbReference type="KEGG" id="bcoh:BC6307_12365"/>
<dbReference type="AlphaFoldDB" id="A0A223KRA3"/>
<dbReference type="EMBL" id="CP018866">
    <property type="protein sequence ID" value="AST92012.1"/>
    <property type="molecule type" value="Genomic_DNA"/>
</dbReference>
<dbReference type="SUPFAM" id="SSF88713">
    <property type="entry name" value="Glycoside hydrolase/deacetylase"/>
    <property type="match status" value="1"/>
</dbReference>
<dbReference type="PANTHER" id="PTHR10587:SF80">
    <property type="entry name" value="CHITOOLIGOSACCHARIDE DEACETYLASE"/>
    <property type="match status" value="1"/>
</dbReference>
<dbReference type="Pfam" id="PF01522">
    <property type="entry name" value="Polysacc_deac_1"/>
    <property type="match status" value="1"/>
</dbReference>
<dbReference type="CDD" id="cd10950">
    <property type="entry name" value="CE4_BsYlxY_like"/>
    <property type="match status" value="1"/>
</dbReference>